<accession>M1F2E0</accession>
<evidence type="ECO:0000313" key="1">
    <source>
        <dbReference type="EMBL" id="AFH21076.1"/>
    </source>
</evidence>
<sequence length="162" mass="18787">MIPKLTKITLHKLFKEWQWKQLCRRKHVGKLIWTESGSCRKDNRVVQRVGKPEIKFKFEVGNYIGGTTTTTPRHFSISTTGKKERICWMAMPDDGILLRRRDVNKVWQAPIKISGFFEDPTGIQNEEIEFLEFLYPGICAQIVELLPGLHGIDDALKERFNG</sequence>
<keyword evidence="2" id="KW-1185">Reference proteome</keyword>
<dbReference type="OrthoDB" id="15219at10239"/>
<dbReference type="EMBL" id="JQ691611">
    <property type="protein sequence ID" value="AFH21076.1"/>
    <property type="molecule type" value="Genomic_DNA"/>
</dbReference>
<gene>
    <name evidence="1" type="ORF">CR9_192</name>
</gene>
<evidence type="ECO:0000313" key="2">
    <source>
        <dbReference type="Proteomes" id="UP000011829"/>
    </source>
</evidence>
<proteinExistence type="predicted"/>
<dbReference type="GeneID" id="18563034"/>
<name>M1F2E0_9CAUD</name>
<dbReference type="Proteomes" id="UP000011829">
    <property type="component" value="Segment"/>
</dbReference>
<dbReference type="KEGG" id="vg:18563034"/>
<reference evidence="1 2" key="1">
    <citation type="submission" date="2012-02" db="EMBL/GenBank/DDBJ databases">
        <title>Complete Genome Sequence of Cronobacter sakazakii Bacteriophage CR9.</title>
        <authorList>
            <person name="Shin H."/>
            <person name="Lee J.-H."/>
            <person name="Kim Y."/>
            <person name="Ryu S."/>
        </authorList>
    </citation>
    <scope>NUCLEOTIDE SEQUENCE [LARGE SCALE GENOMIC DNA]</scope>
</reference>
<dbReference type="RefSeq" id="YP_009015154.1">
    <property type="nucleotide sequence ID" value="NC_023717.1"/>
</dbReference>
<protein>
    <submittedName>
        <fullName evidence="1">Uncharacterized protein</fullName>
    </submittedName>
</protein>
<organism evidence="1 2">
    <name type="scientific">Cronobacter phage CR9</name>
    <dbReference type="NCBI Taxonomy" id="1162290"/>
    <lineage>
        <taxon>Viruses</taxon>
        <taxon>Duplodnaviria</taxon>
        <taxon>Heunggongvirae</taxon>
        <taxon>Uroviricota</taxon>
        <taxon>Caudoviricetes</taxon>
        <taxon>Vequintavirinae</taxon>
        <taxon>Certrevirus</taxon>
        <taxon>Certrevirus CR9</taxon>
    </lineage>
</organism>